<organism evidence="2 3">
    <name type="scientific">Chondromyces apiculatus DSM 436</name>
    <dbReference type="NCBI Taxonomy" id="1192034"/>
    <lineage>
        <taxon>Bacteria</taxon>
        <taxon>Pseudomonadati</taxon>
        <taxon>Myxococcota</taxon>
        <taxon>Polyangia</taxon>
        <taxon>Polyangiales</taxon>
        <taxon>Polyangiaceae</taxon>
        <taxon>Chondromyces</taxon>
    </lineage>
</organism>
<dbReference type="eggNOG" id="COG4637">
    <property type="taxonomic scope" value="Bacteria"/>
</dbReference>
<dbReference type="Proteomes" id="UP000019678">
    <property type="component" value="Unassembled WGS sequence"/>
</dbReference>
<dbReference type="PANTHER" id="PTHR34825:SF1">
    <property type="entry name" value="AAA-ATPASE-LIKE DOMAIN-CONTAINING PROTEIN"/>
    <property type="match status" value="1"/>
</dbReference>
<dbReference type="InterPro" id="IPR012547">
    <property type="entry name" value="PDDEXK_9"/>
</dbReference>
<name>A0A017T2T1_9BACT</name>
<dbReference type="Pfam" id="PF08011">
    <property type="entry name" value="PDDEXK_9"/>
    <property type="match status" value="1"/>
</dbReference>
<evidence type="ECO:0000313" key="3">
    <source>
        <dbReference type="Proteomes" id="UP000019678"/>
    </source>
</evidence>
<dbReference type="Pfam" id="PF09820">
    <property type="entry name" value="AAA-ATPase_like"/>
    <property type="match status" value="1"/>
</dbReference>
<dbReference type="STRING" id="1192034.CAP_5648"/>
<proteinExistence type="predicted"/>
<protein>
    <submittedName>
        <fullName evidence="2">Weak D-galactarate dehydratase/altronate hydrolase domain protein</fullName>
    </submittedName>
</protein>
<gene>
    <name evidence="2" type="ORF">CAP_5648</name>
</gene>
<feature type="domain" description="AAA-ATPase-like" evidence="1">
    <location>
        <begin position="5"/>
        <end position="230"/>
    </location>
</feature>
<dbReference type="Gene3D" id="3.40.50.300">
    <property type="entry name" value="P-loop containing nucleotide triphosphate hydrolases"/>
    <property type="match status" value="1"/>
</dbReference>
<dbReference type="PANTHER" id="PTHR34825">
    <property type="entry name" value="CONSERVED PROTEIN, WITH A WEAK D-GALACTARATE DEHYDRATASE/ALTRONATE HYDROLASE DOMAIN"/>
    <property type="match status" value="1"/>
</dbReference>
<dbReference type="InterPro" id="IPR027417">
    <property type="entry name" value="P-loop_NTPase"/>
</dbReference>
<dbReference type="EMBL" id="ASRX01000048">
    <property type="protein sequence ID" value="EYF03317.1"/>
    <property type="molecule type" value="Genomic_DNA"/>
</dbReference>
<keyword evidence="2" id="KW-0378">Hydrolase</keyword>
<keyword evidence="3" id="KW-1185">Reference proteome</keyword>
<dbReference type="GO" id="GO:0016787">
    <property type="term" value="F:hydrolase activity"/>
    <property type="evidence" value="ECO:0007669"/>
    <property type="project" value="UniProtKB-KW"/>
</dbReference>
<evidence type="ECO:0000259" key="1">
    <source>
        <dbReference type="Pfam" id="PF09820"/>
    </source>
</evidence>
<dbReference type="RefSeq" id="WP_231511721.1">
    <property type="nucleotide sequence ID" value="NZ_ASRX01000048.1"/>
</dbReference>
<sequence>MRPIPIGVDDFRKLREQGMEYVDKSRLLLEVLDRGAEVLLLPRPRRFGKTLNLSMLRSFFEKREEDLWGLFEDLEVARAGDRYRAHFQRYPVVFVTLKDIKAPTWEMAWGAIQKKIARLFDEHRDLLGSGCLSAHEEADFQAILDGTAQRATYQNALLDLCRALERHHGQRVVLLIDEYDDPINAAYVHGYFDEALAFLRPFLGAGLKGNPHLFKAVLTGILRVAKESIFSGLNNLAVYSLLRPEFSTCFGFTEAEVTRLLSDAGKGDLLDTVRAWYNGYVFGGQVIYNPWSILNYVASDDRMLRPYWVTTSSNDLIRNQLRQRAFRHQPAIQALLEGGSVERRLDENVSLNELSTREGALFNLLVFSGYLKAEAGEGIDGEEPPYRLSIPNREVRQVYSETFREWMEECLVQQGSDVERLTAALLSGDAEALEEQLTAFTVNLLSYHDLALVNAPGQTTTPLRTEQVVHAFVIGLLATLEPAYLVRSNRESGLGRPDVTVQPRQPGKPGVVLELKVVKPGRSPEQVLSEAALQIQSKAYTAALAAAGATPVHAFAVAFEGKRVWVRTVA</sequence>
<comment type="caution">
    <text evidence="2">The sequence shown here is derived from an EMBL/GenBank/DDBJ whole genome shotgun (WGS) entry which is preliminary data.</text>
</comment>
<dbReference type="AlphaFoldDB" id="A0A017T2T1"/>
<reference evidence="2 3" key="1">
    <citation type="submission" date="2013-05" db="EMBL/GenBank/DDBJ databases">
        <title>Genome assembly of Chondromyces apiculatus DSM 436.</title>
        <authorList>
            <person name="Sharma G."/>
            <person name="Khatri I."/>
            <person name="Kaur C."/>
            <person name="Mayilraj S."/>
            <person name="Subramanian S."/>
        </authorList>
    </citation>
    <scope>NUCLEOTIDE SEQUENCE [LARGE SCALE GENOMIC DNA]</scope>
    <source>
        <strain evidence="2 3">DSM 436</strain>
    </source>
</reference>
<evidence type="ECO:0000313" key="2">
    <source>
        <dbReference type="EMBL" id="EYF03317.1"/>
    </source>
</evidence>
<dbReference type="InterPro" id="IPR018631">
    <property type="entry name" value="AAA-ATPase-like_dom"/>
</dbReference>
<accession>A0A017T2T1</accession>